<dbReference type="Pfam" id="PF03883">
    <property type="entry name" value="H2O2_YaaD"/>
    <property type="match status" value="1"/>
</dbReference>
<gene>
    <name evidence="2" type="ORF">J2W91_003726</name>
</gene>
<protein>
    <recommendedName>
        <fullName evidence="1">UPF0246 protein J2W91_003726</fullName>
    </recommendedName>
</protein>
<dbReference type="InterPro" id="IPR005583">
    <property type="entry name" value="YaaA"/>
</dbReference>
<dbReference type="EMBL" id="JAVDTR010000010">
    <property type="protein sequence ID" value="MDR6725227.1"/>
    <property type="molecule type" value="Genomic_DNA"/>
</dbReference>
<organism evidence="2 3">
    <name type="scientific">Paenibacillus amylolyticus</name>
    <dbReference type="NCBI Taxonomy" id="1451"/>
    <lineage>
        <taxon>Bacteria</taxon>
        <taxon>Bacillati</taxon>
        <taxon>Bacillota</taxon>
        <taxon>Bacilli</taxon>
        <taxon>Bacillales</taxon>
        <taxon>Paenibacillaceae</taxon>
        <taxon>Paenibacillus</taxon>
    </lineage>
</organism>
<dbReference type="GO" id="GO:0005829">
    <property type="term" value="C:cytosol"/>
    <property type="evidence" value="ECO:0007669"/>
    <property type="project" value="TreeGrafter"/>
</dbReference>
<proteinExistence type="inferred from homology"/>
<dbReference type="PANTHER" id="PTHR30283:SF4">
    <property type="entry name" value="PEROXIDE STRESS RESISTANCE PROTEIN YAAA"/>
    <property type="match status" value="1"/>
</dbReference>
<dbReference type="AlphaFoldDB" id="A0AAP5LN26"/>
<reference evidence="2" key="1">
    <citation type="submission" date="2023-07" db="EMBL/GenBank/DDBJ databases">
        <title>Sorghum-associated microbial communities from plants grown in Nebraska, USA.</title>
        <authorList>
            <person name="Schachtman D."/>
        </authorList>
    </citation>
    <scope>NUCLEOTIDE SEQUENCE</scope>
    <source>
        <strain evidence="2">BE80</strain>
    </source>
</reference>
<comment type="caution">
    <text evidence="2">The sequence shown here is derived from an EMBL/GenBank/DDBJ whole genome shotgun (WGS) entry which is preliminary data.</text>
</comment>
<dbReference type="Proteomes" id="UP001254832">
    <property type="component" value="Unassembled WGS sequence"/>
</dbReference>
<dbReference type="NCBIfam" id="NF002543">
    <property type="entry name" value="PRK02101.1-4"/>
    <property type="match status" value="1"/>
</dbReference>
<name>A0AAP5LN26_PAEAM</name>
<evidence type="ECO:0000256" key="1">
    <source>
        <dbReference type="HAMAP-Rule" id="MF_00652"/>
    </source>
</evidence>
<dbReference type="PANTHER" id="PTHR30283">
    <property type="entry name" value="PEROXIDE STRESS RESPONSE PROTEIN YAAA"/>
    <property type="match status" value="1"/>
</dbReference>
<evidence type="ECO:0000313" key="2">
    <source>
        <dbReference type="EMBL" id="MDR6725227.1"/>
    </source>
</evidence>
<sequence length="251" mass="29181">MIRMIISPAKKMKIDTDLMASKQLPHFINETEQLLSLLQQLTYDELKAMWKCNDAIAEKNVERIQNMNLKTNLTPAIYAYEGIQYQYMAPGVFQQEELAYLEQHLRILSGFYGMLRPLDGVTPYRLEMQGKLQGPGFKSLYQFWGSKLADQLQTESNCILNLASKEYSKNITPFLSEETEFITCVFGQMVEGKLVEKATRAKMARGEMVRYMAERKITDIKDVRSFDRLDFCFSKALSDERTYVFLHVERN</sequence>
<accession>A0AAP5LN26</accession>
<dbReference type="HAMAP" id="MF_00652">
    <property type="entry name" value="UPF0246"/>
    <property type="match status" value="1"/>
</dbReference>
<dbReference type="GO" id="GO:0033194">
    <property type="term" value="P:response to hydroperoxide"/>
    <property type="evidence" value="ECO:0007669"/>
    <property type="project" value="TreeGrafter"/>
</dbReference>
<comment type="similarity">
    <text evidence="1">Belongs to the UPF0246 family.</text>
</comment>
<evidence type="ECO:0000313" key="3">
    <source>
        <dbReference type="Proteomes" id="UP001254832"/>
    </source>
</evidence>